<dbReference type="Proteomes" id="UP000183076">
    <property type="component" value="Unassembled WGS sequence"/>
</dbReference>
<evidence type="ECO:0000259" key="13">
    <source>
        <dbReference type="PROSITE" id="PS50839"/>
    </source>
</evidence>
<evidence type="ECO:0000256" key="5">
    <source>
        <dbReference type="ARBA" id="ARBA00022679"/>
    </source>
</evidence>
<dbReference type="Gene3D" id="3.30.450.350">
    <property type="entry name" value="CHASE domain"/>
    <property type="match status" value="1"/>
</dbReference>
<dbReference type="EMBL" id="FNNB01000002">
    <property type="protein sequence ID" value="SDW39960.1"/>
    <property type="molecule type" value="Genomic_DNA"/>
</dbReference>
<dbReference type="GO" id="GO:0000155">
    <property type="term" value="F:phosphorelay sensor kinase activity"/>
    <property type="evidence" value="ECO:0007669"/>
    <property type="project" value="InterPro"/>
</dbReference>
<dbReference type="InterPro" id="IPR003661">
    <property type="entry name" value="HisK_dim/P_dom"/>
</dbReference>
<dbReference type="SUPFAM" id="SSF55874">
    <property type="entry name" value="ATPase domain of HSP90 chaperone/DNA topoisomerase II/histidine kinase"/>
    <property type="match status" value="1"/>
</dbReference>
<dbReference type="Pfam" id="PF12860">
    <property type="entry name" value="PAS_7"/>
    <property type="match status" value="1"/>
</dbReference>
<dbReference type="Pfam" id="PF02518">
    <property type="entry name" value="HATPase_c"/>
    <property type="match status" value="1"/>
</dbReference>
<feature type="domain" description="Histidine kinase" evidence="12">
    <location>
        <begin position="463"/>
        <end position="704"/>
    </location>
</feature>
<evidence type="ECO:0000256" key="2">
    <source>
        <dbReference type="ARBA" id="ARBA00004370"/>
    </source>
</evidence>
<evidence type="ECO:0000256" key="9">
    <source>
        <dbReference type="ARBA" id="ARBA00023012"/>
    </source>
</evidence>
<comment type="catalytic activity">
    <reaction evidence="1">
        <text>ATP + protein L-histidine = ADP + protein N-phospho-L-histidine.</text>
        <dbReference type="EC" id="2.7.13.3"/>
    </reaction>
</comment>
<dbReference type="InterPro" id="IPR006189">
    <property type="entry name" value="CHASE_dom"/>
</dbReference>
<reference evidence="15" key="1">
    <citation type="submission" date="2016-10" db="EMBL/GenBank/DDBJ databases">
        <authorList>
            <person name="Varghese N."/>
            <person name="Submissions S."/>
        </authorList>
    </citation>
    <scope>NUCLEOTIDE SEQUENCE [LARGE SCALE GENOMIC DNA]</scope>
    <source>
        <strain evidence="15">DSM 10014</strain>
    </source>
</reference>
<proteinExistence type="predicted"/>
<dbReference type="Gene3D" id="1.10.287.130">
    <property type="match status" value="1"/>
</dbReference>
<dbReference type="InterPro" id="IPR036097">
    <property type="entry name" value="HisK_dim/P_sf"/>
</dbReference>
<sequence length="714" mass="79009">MLQVIRSYAALQAEQCLPLSRTKRTHIGGIWSLVAFLVATVIITYAAGRLDRLLSEAFVYEARAQTYLDLLEVREQFEEIIHQRSLALRELATFIGENPFAKQEEFTQRVQNIREIDDTVINVAAAPDLVVTLIHPLAPNMGALGLDYRTNEDQFPGIERMLNLGKELMTGPVDLVQGGKGLILRAPVYWPDPDFATEGDVDGSKRQLWGIVSLVLDYDQFLINSGIREAEERYDILIHAASPQVGTGPQMFTYGDQSLREADTVTLEFDFSFEEWMLEARTKGGWPKHAPDQWAKRALIASAGLMLLGTLLYVLQVSERRKRAEVLLSSGIEALNDGFVMFDAQDRLLLSNSKYKEMYELPPEVLKPGTPFAELLRIGVKSKQFPMGRYNEDEWIERRLAIHRENRTSETEQHLSGGRVIKASDRPLADGSYVGLRVDVTELSHAKDAAEAASKAKTDFMGVLSHELRTPLTVIMGVAQLSRNARMLSSSKALLKGYEDGEISHAEAKRLLDEMYDQLSGLMNRLVQSGEHLLHLINEILDVAKIESGSLVIEPSRCAVQDIVDPVIEQLRTLSSKKGLAFDVVQEADMVFADKVRTRQILFNLIGNAIKFTDTGFVRLVVKPVGDAVSFEVHDSGAGIPEAELQSIFEVFYQVDSTATRRAGGTGMGLAISRSLAEMQGGSLSVSSVVGQGSCFILTLPIRAAQSLEVNAAA</sequence>
<dbReference type="CDD" id="cd16922">
    <property type="entry name" value="HATPase_EvgS-ArcB-TorS-like"/>
    <property type="match status" value="1"/>
</dbReference>
<protein>
    <recommendedName>
        <fullName evidence="3">histidine kinase</fullName>
        <ecNumber evidence="3">2.7.13.3</ecNumber>
    </recommendedName>
</protein>
<evidence type="ECO:0000256" key="1">
    <source>
        <dbReference type="ARBA" id="ARBA00000085"/>
    </source>
</evidence>
<dbReference type="SMART" id="SM01079">
    <property type="entry name" value="CHASE"/>
    <property type="match status" value="1"/>
</dbReference>
<dbReference type="Pfam" id="PF03924">
    <property type="entry name" value="CHASE"/>
    <property type="match status" value="1"/>
</dbReference>
<dbReference type="InterPro" id="IPR003594">
    <property type="entry name" value="HATPase_dom"/>
</dbReference>
<dbReference type="PROSITE" id="PS50839">
    <property type="entry name" value="CHASE"/>
    <property type="match status" value="1"/>
</dbReference>
<dbReference type="GO" id="GO:0016020">
    <property type="term" value="C:membrane"/>
    <property type="evidence" value="ECO:0007669"/>
    <property type="project" value="UniProtKB-SubCell"/>
</dbReference>
<dbReference type="SMART" id="SM00388">
    <property type="entry name" value="HisKA"/>
    <property type="match status" value="1"/>
</dbReference>
<evidence type="ECO:0000256" key="8">
    <source>
        <dbReference type="ARBA" id="ARBA00022989"/>
    </source>
</evidence>
<evidence type="ECO:0000256" key="7">
    <source>
        <dbReference type="ARBA" id="ARBA00022777"/>
    </source>
</evidence>
<dbReference type="InterPro" id="IPR005467">
    <property type="entry name" value="His_kinase_dom"/>
</dbReference>
<dbReference type="Pfam" id="PF00512">
    <property type="entry name" value="HisKA"/>
    <property type="match status" value="1"/>
</dbReference>
<feature type="domain" description="CHASE" evidence="13">
    <location>
        <begin position="127"/>
        <end position="222"/>
    </location>
</feature>
<dbReference type="PRINTS" id="PR00344">
    <property type="entry name" value="BCTRLSENSOR"/>
</dbReference>
<keyword evidence="7 14" id="KW-0418">Kinase</keyword>
<dbReference type="EC" id="2.7.13.3" evidence="3"/>
<evidence type="ECO:0000256" key="6">
    <source>
        <dbReference type="ARBA" id="ARBA00022692"/>
    </source>
</evidence>
<dbReference type="InterPro" id="IPR042240">
    <property type="entry name" value="CHASE_sf"/>
</dbReference>
<evidence type="ECO:0000313" key="14">
    <source>
        <dbReference type="EMBL" id="SDW39960.1"/>
    </source>
</evidence>
<evidence type="ECO:0000256" key="11">
    <source>
        <dbReference type="SAM" id="Phobius"/>
    </source>
</evidence>
<keyword evidence="5" id="KW-0808">Transferase</keyword>
<dbReference type="CDD" id="cd00082">
    <property type="entry name" value="HisKA"/>
    <property type="match status" value="1"/>
</dbReference>
<keyword evidence="8 11" id="KW-1133">Transmembrane helix</keyword>
<evidence type="ECO:0000256" key="4">
    <source>
        <dbReference type="ARBA" id="ARBA00022553"/>
    </source>
</evidence>
<feature type="transmembrane region" description="Helical" evidence="11">
    <location>
        <begin position="27"/>
        <end position="47"/>
    </location>
</feature>
<dbReference type="SUPFAM" id="SSF47384">
    <property type="entry name" value="Homodimeric domain of signal transducing histidine kinase"/>
    <property type="match status" value="1"/>
</dbReference>
<comment type="subcellular location">
    <subcellularLocation>
        <location evidence="2">Membrane</location>
    </subcellularLocation>
</comment>
<dbReference type="PROSITE" id="PS50109">
    <property type="entry name" value="HIS_KIN"/>
    <property type="match status" value="1"/>
</dbReference>
<dbReference type="Gene3D" id="3.30.450.20">
    <property type="entry name" value="PAS domain"/>
    <property type="match status" value="1"/>
</dbReference>
<accession>A0A1H2T7Z9</accession>
<keyword evidence="4" id="KW-0597">Phosphoprotein</keyword>
<organism evidence="14 15">
    <name type="scientific">Sulfitobacter pontiacus</name>
    <dbReference type="NCBI Taxonomy" id="60137"/>
    <lineage>
        <taxon>Bacteria</taxon>
        <taxon>Pseudomonadati</taxon>
        <taxon>Pseudomonadota</taxon>
        <taxon>Alphaproteobacteria</taxon>
        <taxon>Rhodobacterales</taxon>
        <taxon>Roseobacteraceae</taxon>
        <taxon>Sulfitobacter</taxon>
    </lineage>
</organism>
<dbReference type="FunFam" id="3.30.565.10:FF:000010">
    <property type="entry name" value="Sensor histidine kinase RcsC"/>
    <property type="match status" value="1"/>
</dbReference>
<keyword evidence="9" id="KW-0902">Two-component regulatory system</keyword>
<name>A0A1H2T7Z9_9RHOB</name>
<keyword evidence="6 11" id="KW-0812">Transmembrane</keyword>
<dbReference type="RefSeq" id="WP_244268834.1">
    <property type="nucleotide sequence ID" value="NZ_FNNB01000002.1"/>
</dbReference>
<dbReference type="AlphaFoldDB" id="A0A1H2T7Z9"/>
<evidence type="ECO:0000256" key="3">
    <source>
        <dbReference type="ARBA" id="ARBA00012438"/>
    </source>
</evidence>
<dbReference type="STRING" id="60137.SAMN04488041_10285"/>
<gene>
    <name evidence="14" type="ORF">SAMN04488041_10285</name>
</gene>
<evidence type="ECO:0000313" key="15">
    <source>
        <dbReference type="Proteomes" id="UP000183076"/>
    </source>
</evidence>
<dbReference type="Gene3D" id="3.30.565.10">
    <property type="entry name" value="Histidine kinase-like ATPase, C-terminal domain"/>
    <property type="match status" value="1"/>
</dbReference>
<keyword evidence="10 11" id="KW-0472">Membrane</keyword>
<dbReference type="SMART" id="SM00387">
    <property type="entry name" value="HATPase_c"/>
    <property type="match status" value="1"/>
</dbReference>
<evidence type="ECO:0000256" key="10">
    <source>
        <dbReference type="ARBA" id="ARBA00023136"/>
    </source>
</evidence>
<dbReference type="InterPro" id="IPR004358">
    <property type="entry name" value="Sig_transdc_His_kin-like_C"/>
</dbReference>
<dbReference type="PANTHER" id="PTHR43047">
    <property type="entry name" value="TWO-COMPONENT HISTIDINE PROTEIN KINASE"/>
    <property type="match status" value="1"/>
</dbReference>
<evidence type="ECO:0000259" key="12">
    <source>
        <dbReference type="PROSITE" id="PS50109"/>
    </source>
</evidence>
<dbReference type="InterPro" id="IPR036890">
    <property type="entry name" value="HATPase_C_sf"/>
</dbReference>